<evidence type="ECO:0000313" key="4">
    <source>
        <dbReference type="Proteomes" id="UP001163046"/>
    </source>
</evidence>
<keyword evidence="1" id="KW-0175">Coiled coil</keyword>
<feature type="region of interest" description="Disordered" evidence="2">
    <location>
        <begin position="258"/>
        <end position="277"/>
    </location>
</feature>
<proteinExistence type="predicted"/>
<evidence type="ECO:0000256" key="2">
    <source>
        <dbReference type="SAM" id="MobiDB-lite"/>
    </source>
</evidence>
<organism evidence="3 4">
    <name type="scientific">Desmophyllum pertusum</name>
    <dbReference type="NCBI Taxonomy" id="174260"/>
    <lineage>
        <taxon>Eukaryota</taxon>
        <taxon>Metazoa</taxon>
        <taxon>Cnidaria</taxon>
        <taxon>Anthozoa</taxon>
        <taxon>Hexacorallia</taxon>
        <taxon>Scleractinia</taxon>
        <taxon>Caryophylliina</taxon>
        <taxon>Caryophylliidae</taxon>
        <taxon>Desmophyllum</taxon>
    </lineage>
</organism>
<protein>
    <submittedName>
        <fullName evidence="3">Uncharacterized protein</fullName>
    </submittedName>
</protein>
<gene>
    <name evidence="3" type="ORF">OS493_022081</name>
</gene>
<comment type="caution">
    <text evidence="3">The sequence shown here is derived from an EMBL/GenBank/DDBJ whole genome shotgun (WGS) entry which is preliminary data.</text>
</comment>
<dbReference type="Proteomes" id="UP001163046">
    <property type="component" value="Unassembled WGS sequence"/>
</dbReference>
<evidence type="ECO:0000313" key="3">
    <source>
        <dbReference type="EMBL" id="KAJ7358648.1"/>
    </source>
</evidence>
<keyword evidence="4" id="KW-1185">Reference proteome</keyword>
<feature type="compositionally biased region" description="Basic and acidic residues" evidence="2">
    <location>
        <begin position="342"/>
        <end position="389"/>
    </location>
</feature>
<dbReference type="AlphaFoldDB" id="A0A9X0CJC0"/>
<feature type="compositionally biased region" description="Basic and acidic residues" evidence="2">
    <location>
        <begin position="304"/>
        <end position="327"/>
    </location>
</feature>
<evidence type="ECO:0000256" key="1">
    <source>
        <dbReference type="SAM" id="Coils"/>
    </source>
</evidence>
<sequence length="414" mass="48189">MSSPISIVVSLLSKATQKIDDLNNKCHELESRKDQWKLEYEKYSRIGNVAIQYLLCQGCLDQNTHEGQTVEMCRTCTHKLQTLRNSTSEIERRDQTIKRLKAEVEYLNEQIHIESERANHWVKAQSKERTNYMTILEKVQCDACKLNKYSYDKYCDECLKSQEKSKREINFWQKSYEELLEKYYETPRDEVDHGSRSDDVQYYKGEISDSALLNKAGRVAAEAHMLLQDKSLPDSMVNSRVKELRREQQRLTKRLRAIPGLSSAIGGEPPPETYEGSMVTSTLDNLLKQIVKNTAKRPGQAVDRPSKTIKHEKTTPGPSEELKESGGKPKKKKTPTQTPVISREKSPREELLESVRKSAERLAKAREDIERIREKRKETKRKTEEERLKPLPGWEDWAAGRKQRRRLEYDEDED</sequence>
<dbReference type="EMBL" id="MU827316">
    <property type="protein sequence ID" value="KAJ7358648.1"/>
    <property type="molecule type" value="Genomic_DNA"/>
</dbReference>
<accession>A0A9X0CJC0</accession>
<reference evidence="3" key="1">
    <citation type="submission" date="2023-01" db="EMBL/GenBank/DDBJ databases">
        <title>Genome assembly of the deep-sea coral Lophelia pertusa.</title>
        <authorList>
            <person name="Herrera S."/>
            <person name="Cordes E."/>
        </authorList>
    </citation>
    <scope>NUCLEOTIDE SEQUENCE</scope>
    <source>
        <strain evidence="3">USNM1676648</strain>
        <tissue evidence="3">Polyp</tissue>
    </source>
</reference>
<feature type="coiled-coil region" evidence="1">
    <location>
        <begin position="12"/>
        <end position="46"/>
    </location>
</feature>
<feature type="region of interest" description="Disordered" evidence="2">
    <location>
        <begin position="293"/>
        <end position="414"/>
    </location>
</feature>
<name>A0A9X0CJC0_9CNID</name>
<feature type="coiled-coil region" evidence="1">
    <location>
        <begin position="83"/>
        <end position="117"/>
    </location>
</feature>